<protein>
    <submittedName>
        <fullName evidence="3">Uncharacterized protein</fullName>
    </submittedName>
</protein>
<sequence>MGVIGPMAPMGGMPPPQMMPPYGLPMRMPLPPALMRGGAPNFQRPFVGPSYPPSNESTGVISSGPVLSAPPAVVKYVDLYEQMCKKHFEEENFQFL</sequence>
<dbReference type="WBParaSite" id="nRc.2.0.1.t02509-RA">
    <property type="protein sequence ID" value="nRc.2.0.1.t02509-RA"/>
    <property type="gene ID" value="nRc.2.0.1.g02509"/>
</dbReference>
<name>A0A915HLG3_ROMCU</name>
<reference evidence="3" key="1">
    <citation type="submission" date="2022-11" db="UniProtKB">
        <authorList>
            <consortium name="WormBaseParasite"/>
        </authorList>
    </citation>
    <scope>IDENTIFICATION</scope>
</reference>
<organism evidence="2 3">
    <name type="scientific">Romanomermis culicivorax</name>
    <name type="common">Nematode worm</name>
    <dbReference type="NCBI Taxonomy" id="13658"/>
    <lineage>
        <taxon>Eukaryota</taxon>
        <taxon>Metazoa</taxon>
        <taxon>Ecdysozoa</taxon>
        <taxon>Nematoda</taxon>
        <taxon>Enoplea</taxon>
        <taxon>Dorylaimia</taxon>
        <taxon>Mermithida</taxon>
        <taxon>Mermithoidea</taxon>
        <taxon>Mermithidae</taxon>
        <taxon>Romanomermis</taxon>
    </lineage>
</organism>
<dbReference type="Proteomes" id="UP000887565">
    <property type="component" value="Unplaced"/>
</dbReference>
<accession>A0A915HLG3</accession>
<proteinExistence type="predicted"/>
<keyword evidence="2" id="KW-1185">Reference proteome</keyword>
<feature type="region of interest" description="Disordered" evidence="1">
    <location>
        <begin position="45"/>
        <end position="64"/>
    </location>
</feature>
<evidence type="ECO:0000313" key="3">
    <source>
        <dbReference type="WBParaSite" id="nRc.2.0.1.t02509-RA"/>
    </source>
</evidence>
<evidence type="ECO:0000313" key="2">
    <source>
        <dbReference type="Proteomes" id="UP000887565"/>
    </source>
</evidence>
<dbReference type="AlphaFoldDB" id="A0A915HLG3"/>
<evidence type="ECO:0000256" key="1">
    <source>
        <dbReference type="SAM" id="MobiDB-lite"/>
    </source>
</evidence>